<dbReference type="Gene3D" id="1.10.238.10">
    <property type="entry name" value="EF-hand"/>
    <property type="match status" value="1"/>
</dbReference>
<dbReference type="Proteomes" id="UP001151760">
    <property type="component" value="Unassembled WGS sequence"/>
</dbReference>
<proteinExistence type="predicted"/>
<dbReference type="PANTHER" id="PTHR45081:SF1">
    <property type="entry name" value="EF HAND FAMILY PROTEIN, PUTATIVE, EXPRESSED-RELATED"/>
    <property type="match status" value="1"/>
</dbReference>
<evidence type="ECO:0000259" key="1">
    <source>
        <dbReference type="PROSITE" id="PS50222"/>
    </source>
</evidence>
<feature type="domain" description="EF-hand" evidence="1">
    <location>
        <begin position="82"/>
        <end position="117"/>
    </location>
</feature>
<dbReference type="InterPro" id="IPR002048">
    <property type="entry name" value="EF_hand_dom"/>
</dbReference>
<dbReference type="SUPFAM" id="SSF47473">
    <property type="entry name" value="EF-hand"/>
    <property type="match status" value="1"/>
</dbReference>
<dbReference type="EMBL" id="BQNB010021165">
    <property type="protein sequence ID" value="GJU03556.1"/>
    <property type="molecule type" value="Genomic_DNA"/>
</dbReference>
<accession>A0ABQ5ITZ1</accession>
<dbReference type="PROSITE" id="PS50222">
    <property type="entry name" value="EF_HAND_2"/>
    <property type="match status" value="1"/>
</dbReference>
<dbReference type="PANTHER" id="PTHR45081">
    <property type="entry name" value="EF HAND FAMILY PROTEIN, PUTATIVE, EXPRESSED-RELATED"/>
    <property type="match status" value="1"/>
</dbReference>
<protein>
    <submittedName>
        <fullName evidence="2">Uncharacterized TPR repeat-containing protein-like protein</fullName>
    </submittedName>
</protein>
<reference evidence="2" key="1">
    <citation type="journal article" date="2022" name="Int. J. Mol. Sci.">
        <title>Draft Genome of Tanacetum Coccineum: Genomic Comparison of Closely Related Tanacetum-Family Plants.</title>
        <authorList>
            <person name="Yamashiro T."/>
            <person name="Shiraishi A."/>
            <person name="Nakayama K."/>
            <person name="Satake H."/>
        </authorList>
    </citation>
    <scope>NUCLEOTIDE SEQUENCE</scope>
</reference>
<organism evidence="2 3">
    <name type="scientific">Tanacetum coccineum</name>
    <dbReference type="NCBI Taxonomy" id="301880"/>
    <lineage>
        <taxon>Eukaryota</taxon>
        <taxon>Viridiplantae</taxon>
        <taxon>Streptophyta</taxon>
        <taxon>Embryophyta</taxon>
        <taxon>Tracheophyta</taxon>
        <taxon>Spermatophyta</taxon>
        <taxon>Magnoliopsida</taxon>
        <taxon>eudicotyledons</taxon>
        <taxon>Gunneridae</taxon>
        <taxon>Pentapetalae</taxon>
        <taxon>asterids</taxon>
        <taxon>campanulids</taxon>
        <taxon>Asterales</taxon>
        <taxon>Asteraceae</taxon>
        <taxon>Asteroideae</taxon>
        <taxon>Anthemideae</taxon>
        <taxon>Anthemidinae</taxon>
        <taxon>Tanacetum</taxon>
    </lineage>
</organism>
<evidence type="ECO:0000313" key="2">
    <source>
        <dbReference type="EMBL" id="GJU03556.1"/>
    </source>
</evidence>
<gene>
    <name evidence="2" type="ORF">Tco_1113894</name>
</gene>
<keyword evidence="3" id="KW-1185">Reference proteome</keyword>
<sequence>MLPDSPSIFSAAKSEGLFTETSKGIFNELSSGMEPTLFAERFFFSLLVSIEEERPPIILPRKTLGAGRVGNEVLDLRKLCAKRCEKVRKIFKRFDFNGDGGLNGKEMASYLAAVNLEDQPSEKKMTSNVNNMFQTLGEFVDGEKGLSCAGLIKNYENGEDNLDAHFKLLKLR</sequence>
<evidence type="ECO:0000313" key="3">
    <source>
        <dbReference type="Proteomes" id="UP001151760"/>
    </source>
</evidence>
<reference evidence="2" key="2">
    <citation type="submission" date="2022-01" db="EMBL/GenBank/DDBJ databases">
        <authorList>
            <person name="Yamashiro T."/>
            <person name="Shiraishi A."/>
            <person name="Satake H."/>
            <person name="Nakayama K."/>
        </authorList>
    </citation>
    <scope>NUCLEOTIDE SEQUENCE</scope>
</reference>
<comment type="caution">
    <text evidence="2">The sequence shown here is derived from an EMBL/GenBank/DDBJ whole genome shotgun (WGS) entry which is preliminary data.</text>
</comment>
<name>A0ABQ5ITZ1_9ASTR</name>
<dbReference type="InterPro" id="IPR011992">
    <property type="entry name" value="EF-hand-dom_pair"/>
</dbReference>